<proteinExistence type="predicted"/>
<comment type="caution">
    <text evidence="3">The sequence shown here is derived from an EMBL/GenBank/DDBJ whole genome shotgun (WGS) entry which is preliminary data.</text>
</comment>
<evidence type="ECO:0000313" key="4">
    <source>
        <dbReference type="Proteomes" id="UP001302321"/>
    </source>
</evidence>
<gene>
    <name evidence="3" type="ORF">QBC36DRAFT_48773</name>
</gene>
<evidence type="ECO:0000256" key="1">
    <source>
        <dbReference type="SAM" id="MobiDB-lite"/>
    </source>
</evidence>
<protein>
    <recommendedName>
        <fullName evidence="5">Transmembrane protein</fullName>
    </recommendedName>
</protein>
<reference evidence="3" key="2">
    <citation type="submission" date="2023-05" db="EMBL/GenBank/DDBJ databases">
        <authorList>
            <consortium name="Lawrence Berkeley National Laboratory"/>
            <person name="Steindorff A."/>
            <person name="Hensen N."/>
            <person name="Bonometti L."/>
            <person name="Westerberg I."/>
            <person name="Brannstrom I.O."/>
            <person name="Guillou S."/>
            <person name="Cros-Aarteil S."/>
            <person name="Calhoun S."/>
            <person name="Haridas S."/>
            <person name="Kuo A."/>
            <person name="Mondo S."/>
            <person name="Pangilinan J."/>
            <person name="Riley R."/>
            <person name="Labutti K."/>
            <person name="Andreopoulos B."/>
            <person name="Lipzen A."/>
            <person name="Chen C."/>
            <person name="Yanf M."/>
            <person name="Daum C."/>
            <person name="Ng V."/>
            <person name="Clum A."/>
            <person name="Ohm R."/>
            <person name="Martin F."/>
            <person name="Silar P."/>
            <person name="Natvig D."/>
            <person name="Lalanne C."/>
            <person name="Gautier V."/>
            <person name="Ament-Velasquez S.L."/>
            <person name="Kruys A."/>
            <person name="Hutchinson M.I."/>
            <person name="Powell A.J."/>
            <person name="Barry K."/>
            <person name="Miller A.N."/>
            <person name="Grigoriev I.V."/>
            <person name="Debuchy R."/>
            <person name="Gladieux P."/>
            <person name="Thoren M.H."/>
            <person name="Johannesson H."/>
        </authorList>
    </citation>
    <scope>NUCLEOTIDE SEQUENCE</scope>
    <source>
        <strain evidence="3">CBS 892.96</strain>
    </source>
</reference>
<dbReference type="AlphaFoldDB" id="A0AAN7A5G0"/>
<dbReference type="Proteomes" id="UP001302321">
    <property type="component" value="Unassembled WGS sequence"/>
</dbReference>
<feature type="transmembrane region" description="Helical" evidence="2">
    <location>
        <begin position="21"/>
        <end position="41"/>
    </location>
</feature>
<accession>A0AAN7A5G0</accession>
<organism evidence="3 4">
    <name type="scientific">Triangularia setosa</name>
    <dbReference type="NCBI Taxonomy" id="2587417"/>
    <lineage>
        <taxon>Eukaryota</taxon>
        <taxon>Fungi</taxon>
        <taxon>Dikarya</taxon>
        <taxon>Ascomycota</taxon>
        <taxon>Pezizomycotina</taxon>
        <taxon>Sordariomycetes</taxon>
        <taxon>Sordariomycetidae</taxon>
        <taxon>Sordariales</taxon>
        <taxon>Podosporaceae</taxon>
        <taxon>Triangularia</taxon>
    </lineage>
</organism>
<keyword evidence="2" id="KW-0812">Transmembrane</keyword>
<evidence type="ECO:0000256" key="2">
    <source>
        <dbReference type="SAM" id="Phobius"/>
    </source>
</evidence>
<sequence>MVVGAGNTRRKQKSKERPLPLNAMPNHFFFPPLFLLAPSAFPPCNPYPSPLAFLCLKFFSSLFFLLAMDSLQNFFLFPS</sequence>
<reference evidence="3" key="1">
    <citation type="journal article" date="2023" name="Mol. Phylogenet. Evol.">
        <title>Genome-scale phylogeny and comparative genomics of the fungal order Sordariales.</title>
        <authorList>
            <person name="Hensen N."/>
            <person name="Bonometti L."/>
            <person name="Westerberg I."/>
            <person name="Brannstrom I.O."/>
            <person name="Guillou S."/>
            <person name="Cros-Aarteil S."/>
            <person name="Calhoun S."/>
            <person name="Haridas S."/>
            <person name="Kuo A."/>
            <person name="Mondo S."/>
            <person name="Pangilinan J."/>
            <person name="Riley R."/>
            <person name="LaButti K."/>
            <person name="Andreopoulos B."/>
            <person name="Lipzen A."/>
            <person name="Chen C."/>
            <person name="Yan M."/>
            <person name="Daum C."/>
            <person name="Ng V."/>
            <person name="Clum A."/>
            <person name="Steindorff A."/>
            <person name="Ohm R.A."/>
            <person name="Martin F."/>
            <person name="Silar P."/>
            <person name="Natvig D.O."/>
            <person name="Lalanne C."/>
            <person name="Gautier V."/>
            <person name="Ament-Velasquez S.L."/>
            <person name="Kruys A."/>
            <person name="Hutchinson M.I."/>
            <person name="Powell A.J."/>
            <person name="Barry K."/>
            <person name="Miller A.N."/>
            <person name="Grigoriev I.V."/>
            <person name="Debuchy R."/>
            <person name="Gladieux P."/>
            <person name="Hiltunen Thoren M."/>
            <person name="Johannesson H."/>
        </authorList>
    </citation>
    <scope>NUCLEOTIDE SEQUENCE</scope>
    <source>
        <strain evidence="3">CBS 892.96</strain>
    </source>
</reference>
<name>A0AAN7A5G0_9PEZI</name>
<feature type="region of interest" description="Disordered" evidence="1">
    <location>
        <begin position="1"/>
        <end position="20"/>
    </location>
</feature>
<keyword evidence="4" id="KW-1185">Reference proteome</keyword>
<keyword evidence="2" id="KW-1133">Transmembrane helix</keyword>
<keyword evidence="2" id="KW-0472">Membrane</keyword>
<dbReference type="EMBL" id="MU866307">
    <property type="protein sequence ID" value="KAK4173995.1"/>
    <property type="molecule type" value="Genomic_DNA"/>
</dbReference>
<evidence type="ECO:0008006" key="5">
    <source>
        <dbReference type="Google" id="ProtNLM"/>
    </source>
</evidence>
<evidence type="ECO:0000313" key="3">
    <source>
        <dbReference type="EMBL" id="KAK4173995.1"/>
    </source>
</evidence>